<name>A0A1F5LRU0_PENAI</name>
<protein>
    <recommendedName>
        <fullName evidence="4">Acyl-CoA thioesterase-like N-terminal HotDog domain-containing protein</fullName>
    </recommendedName>
</protein>
<keyword evidence="6" id="KW-1185">Reference proteome</keyword>
<dbReference type="Proteomes" id="UP000177622">
    <property type="component" value="Unassembled WGS sequence"/>
</dbReference>
<dbReference type="GO" id="GO:0047617">
    <property type="term" value="F:fatty acyl-CoA hydrolase activity"/>
    <property type="evidence" value="ECO:0007669"/>
    <property type="project" value="InterPro"/>
</dbReference>
<dbReference type="Gene3D" id="2.40.160.210">
    <property type="entry name" value="Acyl-CoA thioesterase, double hotdog domain"/>
    <property type="match status" value="2"/>
</dbReference>
<evidence type="ECO:0000313" key="6">
    <source>
        <dbReference type="Proteomes" id="UP000177622"/>
    </source>
</evidence>
<accession>A0A1F5LRU0</accession>
<dbReference type="InterPro" id="IPR029069">
    <property type="entry name" value="HotDog_dom_sf"/>
</dbReference>
<evidence type="ECO:0000259" key="4">
    <source>
        <dbReference type="Pfam" id="PF13622"/>
    </source>
</evidence>
<dbReference type="GO" id="GO:0009062">
    <property type="term" value="P:fatty acid catabolic process"/>
    <property type="evidence" value="ECO:0007669"/>
    <property type="project" value="TreeGrafter"/>
</dbReference>
<organism evidence="5 6">
    <name type="scientific">Penicillium arizonense</name>
    <dbReference type="NCBI Taxonomy" id="1835702"/>
    <lineage>
        <taxon>Eukaryota</taxon>
        <taxon>Fungi</taxon>
        <taxon>Dikarya</taxon>
        <taxon>Ascomycota</taxon>
        <taxon>Pezizomycotina</taxon>
        <taxon>Eurotiomycetes</taxon>
        <taxon>Eurotiomycetidae</taxon>
        <taxon>Eurotiales</taxon>
        <taxon>Aspergillaceae</taxon>
        <taxon>Penicillium</taxon>
    </lineage>
</organism>
<dbReference type="Pfam" id="PF13622">
    <property type="entry name" value="4HBT_3"/>
    <property type="match status" value="1"/>
</dbReference>
<evidence type="ECO:0000256" key="1">
    <source>
        <dbReference type="ARBA" id="ARBA00006538"/>
    </source>
</evidence>
<dbReference type="InterPro" id="IPR042171">
    <property type="entry name" value="Acyl-CoA_hotdog"/>
</dbReference>
<dbReference type="InterPro" id="IPR003703">
    <property type="entry name" value="Acyl_CoA_thio"/>
</dbReference>
<proteinExistence type="inferred from homology"/>
<dbReference type="AlphaFoldDB" id="A0A1F5LRU0"/>
<evidence type="ECO:0000256" key="2">
    <source>
        <dbReference type="ARBA" id="ARBA00022801"/>
    </source>
</evidence>
<sequence length="341" mass="37703">MSPQHGAPGNASDEPASPHSFVELMALERLETTYISSEDSAGPDKIERFRSLAAPFPPGEGTRSFGGHVYAQAAYAASKTVERGLVIHDMTGTFILPGKLDTPYTYAVRHIRDGYMYSTRSIDARQNGKICFTAICSFKRDEKQSLFNHQPSSAQTRFNSILTSKPAEDQPLSPSVDADWWIENVRRGNITERPFPGLDVRKTDMGSFNGSALVKEEPERYRQLTQYRLKGSPEVDGDVGWKVVREREEAGEALGIRAWSEMASLTLTVIVHLHGEALRMVDWGKIGAGTGTGNGNGNEELPMKWFVQEGWTPRAAENRAVHESFLWGPDGSLIATSLQDN</sequence>
<evidence type="ECO:0000313" key="5">
    <source>
        <dbReference type="EMBL" id="OGE55928.1"/>
    </source>
</evidence>
<dbReference type="EMBL" id="LXJU01000003">
    <property type="protein sequence ID" value="OGE55928.1"/>
    <property type="molecule type" value="Genomic_DNA"/>
</dbReference>
<dbReference type="InterPro" id="IPR049449">
    <property type="entry name" value="TesB_ACOT8-like_N"/>
</dbReference>
<comment type="caution">
    <text evidence="5">The sequence shown here is derived from an EMBL/GenBank/DDBJ whole genome shotgun (WGS) entry which is preliminary data.</text>
</comment>
<dbReference type="STRING" id="1835702.A0A1F5LRU0"/>
<reference evidence="5 6" key="1">
    <citation type="journal article" date="2016" name="Sci. Rep.">
        <title>Penicillium arizonense, a new, genome sequenced fungal species, reveals a high chemical diversity in secreted metabolites.</title>
        <authorList>
            <person name="Grijseels S."/>
            <person name="Nielsen J.C."/>
            <person name="Randelovic M."/>
            <person name="Nielsen J."/>
            <person name="Nielsen K.F."/>
            <person name="Workman M."/>
            <person name="Frisvad J.C."/>
        </authorList>
    </citation>
    <scope>NUCLEOTIDE SEQUENCE [LARGE SCALE GENOMIC DNA]</scope>
    <source>
        <strain evidence="5 6">CBS 141311</strain>
    </source>
</reference>
<dbReference type="PANTHER" id="PTHR11066:SF64">
    <property type="entry name" value="ACYL-COA THIOESTERASE (AFU_ORTHOLOGUE AFUA_1G12060)"/>
    <property type="match status" value="1"/>
</dbReference>
<dbReference type="PANTHER" id="PTHR11066">
    <property type="entry name" value="ACYL-COA THIOESTERASE"/>
    <property type="match status" value="1"/>
</dbReference>
<dbReference type="RefSeq" id="XP_022491357.1">
    <property type="nucleotide sequence ID" value="XM_022628591.1"/>
</dbReference>
<gene>
    <name evidence="5" type="ORF">PENARI_c003G08483</name>
</gene>
<dbReference type="OrthoDB" id="68328at2759"/>
<keyword evidence="2" id="KW-0378">Hydrolase</keyword>
<comment type="similarity">
    <text evidence="1">Belongs to the C/M/P thioester hydrolase family.</text>
</comment>
<dbReference type="GO" id="GO:0006637">
    <property type="term" value="P:acyl-CoA metabolic process"/>
    <property type="evidence" value="ECO:0007669"/>
    <property type="project" value="InterPro"/>
</dbReference>
<evidence type="ECO:0000256" key="3">
    <source>
        <dbReference type="SAM" id="MobiDB-lite"/>
    </source>
</evidence>
<feature type="domain" description="Acyl-CoA thioesterase-like N-terminal HotDog" evidence="4">
    <location>
        <begin position="61"/>
        <end position="138"/>
    </location>
</feature>
<dbReference type="GeneID" id="34573325"/>
<dbReference type="SUPFAM" id="SSF54637">
    <property type="entry name" value="Thioesterase/thiol ester dehydrase-isomerase"/>
    <property type="match status" value="2"/>
</dbReference>
<dbReference type="CDD" id="cd03445">
    <property type="entry name" value="Thioesterase_II_repeat2"/>
    <property type="match status" value="1"/>
</dbReference>
<feature type="region of interest" description="Disordered" evidence="3">
    <location>
        <begin position="1"/>
        <end position="20"/>
    </location>
</feature>
<dbReference type="GO" id="GO:0005782">
    <property type="term" value="C:peroxisomal matrix"/>
    <property type="evidence" value="ECO:0007669"/>
    <property type="project" value="TreeGrafter"/>
</dbReference>